<sequence length="92" mass="10572">MKNKKTRMMIKTHYTWLYSDSHIIITHLLFLKWPCGWLLFGPPGTESPMSIQGTTRMIKASFISEYCLSLSEVESGITVIKHCLGNLPFYMA</sequence>
<proteinExistence type="predicted"/>
<reference evidence="1 2" key="2">
    <citation type="journal article" date="2022" name="Mol. Ecol. Resour.">
        <title>The genomes of chicory, endive, great burdock and yacon provide insights into Asteraceae paleo-polyploidization history and plant inulin production.</title>
        <authorList>
            <person name="Fan W."/>
            <person name="Wang S."/>
            <person name="Wang H."/>
            <person name="Wang A."/>
            <person name="Jiang F."/>
            <person name="Liu H."/>
            <person name="Zhao H."/>
            <person name="Xu D."/>
            <person name="Zhang Y."/>
        </authorList>
    </citation>
    <scope>NUCLEOTIDE SEQUENCE [LARGE SCALE GENOMIC DNA]</scope>
    <source>
        <strain evidence="2">cv. Yunnan</strain>
        <tissue evidence="1">Leaves</tissue>
    </source>
</reference>
<reference evidence="2" key="1">
    <citation type="journal article" date="2022" name="Mol. Ecol. Resour.">
        <title>The genomes of chicory, endive, great burdock and yacon provide insights into Asteraceae palaeo-polyploidization history and plant inulin production.</title>
        <authorList>
            <person name="Fan W."/>
            <person name="Wang S."/>
            <person name="Wang H."/>
            <person name="Wang A."/>
            <person name="Jiang F."/>
            <person name="Liu H."/>
            <person name="Zhao H."/>
            <person name="Xu D."/>
            <person name="Zhang Y."/>
        </authorList>
    </citation>
    <scope>NUCLEOTIDE SEQUENCE [LARGE SCALE GENOMIC DNA]</scope>
    <source>
        <strain evidence="2">cv. Yunnan</strain>
    </source>
</reference>
<evidence type="ECO:0000313" key="2">
    <source>
        <dbReference type="Proteomes" id="UP001056120"/>
    </source>
</evidence>
<gene>
    <name evidence="1" type="ORF">L1987_71217</name>
</gene>
<evidence type="ECO:0000313" key="1">
    <source>
        <dbReference type="EMBL" id="KAI3712655.1"/>
    </source>
</evidence>
<keyword evidence="2" id="KW-1185">Reference proteome</keyword>
<name>A0ACB9ARU0_9ASTR</name>
<accession>A0ACB9ARU0</accession>
<comment type="caution">
    <text evidence="1">The sequence shown here is derived from an EMBL/GenBank/DDBJ whole genome shotgun (WGS) entry which is preliminary data.</text>
</comment>
<organism evidence="1 2">
    <name type="scientific">Smallanthus sonchifolius</name>
    <dbReference type="NCBI Taxonomy" id="185202"/>
    <lineage>
        <taxon>Eukaryota</taxon>
        <taxon>Viridiplantae</taxon>
        <taxon>Streptophyta</taxon>
        <taxon>Embryophyta</taxon>
        <taxon>Tracheophyta</taxon>
        <taxon>Spermatophyta</taxon>
        <taxon>Magnoliopsida</taxon>
        <taxon>eudicotyledons</taxon>
        <taxon>Gunneridae</taxon>
        <taxon>Pentapetalae</taxon>
        <taxon>asterids</taxon>
        <taxon>campanulids</taxon>
        <taxon>Asterales</taxon>
        <taxon>Asteraceae</taxon>
        <taxon>Asteroideae</taxon>
        <taxon>Heliantheae alliance</taxon>
        <taxon>Millerieae</taxon>
        <taxon>Smallanthus</taxon>
    </lineage>
</organism>
<protein>
    <submittedName>
        <fullName evidence="1">Uncharacterized protein</fullName>
    </submittedName>
</protein>
<dbReference type="Proteomes" id="UP001056120">
    <property type="component" value="Linkage Group LG24"/>
</dbReference>
<dbReference type="EMBL" id="CM042041">
    <property type="protein sequence ID" value="KAI3712655.1"/>
    <property type="molecule type" value="Genomic_DNA"/>
</dbReference>